<dbReference type="EMBL" id="JACHJB010000002">
    <property type="protein sequence ID" value="MBB6347127.1"/>
    <property type="molecule type" value="Genomic_DNA"/>
</dbReference>
<sequence length="147" mass="16281">MPDVHQTIQRRQNIHNAALPLNVIPCTAPAYDHSTKGEPGTWLYLEGFTVTLGGDTYTGHLTVTKKPTRSPAGASWTSCHLTVDRKGKDHVFYEVDDAGDAWVTQTLLDFDGKQKNGKAHYKNDQINDAGVKDEIKHDLDLVFAHLA</sequence>
<reference evidence="1 2" key="1">
    <citation type="submission" date="2020-08" db="EMBL/GenBank/DDBJ databases">
        <title>Sequencing the genomes of 1000 actinobacteria strains.</title>
        <authorList>
            <person name="Klenk H.-P."/>
        </authorList>
    </citation>
    <scope>NUCLEOTIDE SEQUENCE [LARGE SCALE GENOMIC DNA]</scope>
    <source>
        <strain evidence="1 2">DSM 45913</strain>
    </source>
</reference>
<evidence type="ECO:0000313" key="2">
    <source>
        <dbReference type="Proteomes" id="UP000583800"/>
    </source>
</evidence>
<evidence type="ECO:0000313" key="1">
    <source>
        <dbReference type="EMBL" id="MBB6347127.1"/>
    </source>
</evidence>
<dbReference type="Proteomes" id="UP000583800">
    <property type="component" value="Unassembled WGS sequence"/>
</dbReference>
<comment type="caution">
    <text evidence="1">The sequence shown here is derived from an EMBL/GenBank/DDBJ whole genome shotgun (WGS) entry which is preliminary data.</text>
</comment>
<accession>A0A7X0C256</accession>
<name>A0A7X0C256_9ACTN</name>
<keyword evidence="2" id="KW-1185">Reference proteome</keyword>
<organism evidence="1 2">
    <name type="scientific">Nonomuraea muscovyensis</name>
    <dbReference type="NCBI Taxonomy" id="1124761"/>
    <lineage>
        <taxon>Bacteria</taxon>
        <taxon>Bacillati</taxon>
        <taxon>Actinomycetota</taxon>
        <taxon>Actinomycetes</taxon>
        <taxon>Streptosporangiales</taxon>
        <taxon>Streptosporangiaceae</taxon>
        <taxon>Nonomuraea</taxon>
    </lineage>
</organism>
<dbReference type="AlphaFoldDB" id="A0A7X0C256"/>
<gene>
    <name evidence="1" type="ORF">FHU36_003672</name>
</gene>
<dbReference type="RefSeq" id="WP_185085131.1">
    <property type="nucleotide sequence ID" value="NZ_JACHJB010000002.1"/>
</dbReference>
<proteinExistence type="predicted"/>
<protein>
    <submittedName>
        <fullName evidence="1">Uncharacterized protein</fullName>
    </submittedName>
</protein>